<evidence type="ECO:0000313" key="3">
    <source>
        <dbReference type="Proteomes" id="UP000001307"/>
    </source>
</evidence>
<organism evidence="2">
    <name type="scientific">Oikopleura dioica</name>
    <name type="common">Tunicate</name>
    <dbReference type="NCBI Taxonomy" id="34765"/>
    <lineage>
        <taxon>Eukaryota</taxon>
        <taxon>Metazoa</taxon>
        <taxon>Chordata</taxon>
        <taxon>Tunicata</taxon>
        <taxon>Appendicularia</taxon>
        <taxon>Copelata</taxon>
        <taxon>Oikopleuridae</taxon>
        <taxon>Oikopleura</taxon>
    </lineage>
</organism>
<sequence>MSHSDLYFVNTSAVAQVQAGLRPRRARDITSVENATREKLRSVQSSSSRDAKAYDIF</sequence>
<name>E4Y3G6_OIKDI</name>
<accession>E4Y3G6</accession>
<evidence type="ECO:0000313" key="2">
    <source>
        <dbReference type="EMBL" id="CBY16374.1"/>
    </source>
</evidence>
<feature type="compositionally biased region" description="Basic and acidic residues" evidence="1">
    <location>
        <begin position="28"/>
        <end position="41"/>
    </location>
</feature>
<dbReference type="Proteomes" id="UP000001307">
    <property type="component" value="Unassembled WGS sequence"/>
</dbReference>
<keyword evidence="3" id="KW-1185">Reference proteome</keyword>
<proteinExistence type="predicted"/>
<feature type="region of interest" description="Disordered" evidence="1">
    <location>
        <begin position="28"/>
        <end position="57"/>
    </location>
</feature>
<protein>
    <submittedName>
        <fullName evidence="2">Uncharacterized protein</fullName>
    </submittedName>
</protein>
<reference evidence="2" key="1">
    <citation type="journal article" date="2010" name="Science">
        <title>Plasticity of animal genome architecture unmasked by rapid evolution of a pelagic tunicate.</title>
        <authorList>
            <person name="Denoeud F."/>
            <person name="Henriet S."/>
            <person name="Mungpakdee S."/>
            <person name="Aury J.M."/>
            <person name="Da Silva C."/>
            <person name="Brinkmann H."/>
            <person name="Mikhaleva J."/>
            <person name="Olsen L.C."/>
            <person name="Jubin C."/>
            <person name="Canestro C."/>
            <person name="Bouquet J.M."/>
            <person name="Danks G."/>
            <person name="Poulain J."/>
            <person name="Campsteijn C."/>
            <person name="Adamski M."/>
            <person name="Cross I."/>
            <person name="Yadetie F."/>
            <person name="Muffato M."/>
            <person name="Louis A."/>
            <person name="Butcher S."/>
            <person name="Tsagkogeorga G."/>
            <person name="Konrad A."/>
            <person name="Singh S."/>
            <person name="Jensen M.F."/>
            <person name="Cong E.H."/>
            <person name="Eikeseth-Otteraa H."/>
            <person name="Noel B."/>
            <person name="Anthouard V."/>
            <person name="Porcel B.M."/>
            <person name="Kachouri-Lafond R."/>
            <person name="Nishino A."/>
            <person name="Ugolini M."/>
            <person name="Chourrout P."/>
            <person name="Nishida H."/>
            <person name="Aasland R."/>
            <person name="Huzurbazar S."/>
            <person name="Westhof E."/>
            <person name="Delsuc F."/>
            <person name="Lehrach H."/>
            <person name="Reinhardt R."/>
            <person name="Weissenbach J."/>
            <person name="Roy S.W."/>
            <person name="Artiguenave F."/>
            <person name="Postlethwait J.H."/>
            <person name="Manak J.R."/>
            <person name="Thompson E.M."/>
            <person name="Jaillon O."/>
            <person name="Du Pasquier L."/>
            <person name="Boudinot P."/>
            <person name="Liberles D.A."/>
            <person name="Volff J.N."/>
            <person name="Philippe H."/>
            <person name="Lenhard B."/>
            <person name="Roest Crollius H."/>
            <person name="Wincker P."/>
            <person name="Chourrout D."/>
        </authorList>
    </citation>
    <scope>NUCLEOTIDE SEQUENCE [LARGE SCALE GENOMIC DNA]</scope>
</reference>
<dbReference type="AlphaFoldDB" id="E4Y3G6"/>
<dbReference type="InParanoid" id="E4Y3G6"/>
<dbReference type="EMBL" id="FN654140">
    <property type="protein sequence ID" value="CBY16374.1"/>
    <property type="molecule type" value="Genomic_DNA"/>
</dbReference>
<gene>
    <name evidence="2" type="ORF">GSOID_T00001522001</name>
</gene>
<evidence type="ECO:0000256" key="1">
    <source>
        <dbReference type="SAM" id="MobiDB-lite"/>
    </source>
</evidence>